<accession>A0A160NY35</accession>
<name>A0A160NY35_STRLU</name>
<dbReference type="AlphaFoldDB" id="A0A160NY35"/>
<gene>
    <name evidence="1" type="ORF">SLA_1802</name>
</gene>
<sequence>MALPLPRLRTVVLVAGAALLAKRALHRRITDSPLWPLPALDAPVSGYGRQATVTRRVRVAARAEPAEGVAQLRLEGAGLPAWQPGAHIDLVLPSGPYGSTRCAATRPTAPRTRSPPG</sequence>
<keyword evidence="2" id="KW-1185">Reference proteome</keyword>
<reference evidence="1 2" key="1">
    <citation type="journal article" date="2016" name="Genome Announc.">
        <title>Complete Genome Sequence of Thiostrepton-Producing Streptomyces laurentii ATCC 31255.</title>
        <authorList>
            <person name="Doi K."/>
            <person name="Fujino Y."/>
            <person name="Nagayoshi Y."/>
            <person name="Ohshima T."/>
            <person name="Ogata S."/>
        </authorList>
    </citation>
    <scope>NUCLEOTIDE SEQUENCE [LARGE SCALE GENOMIC DNA]</scope>
    <source>
        <strain evidence="1 2">ATCC 31255</strain>
    </source>
</reference>
<protein>
    <submittedName>
        <fullName evidence="1">Flavodoxin reductase family 1</fullName>
        <ecNumber evidence="1">1.14.13.-</ecNumber>
    </submittedName>
</protein>
<dbReference type="GO" id="GO:0016491">
    <property type="term" value="F:oxidoreductase activity"/>
    <property type="evidence" value="ECO:0007669"/>
    <property type="project" value="UniProtKB-KW"/>
</dbReference>
<dbReference type="Proteomes" id="UP000217676">
    <property type="component" value="Chromosome"/>
</dbReference>
<dbReference type="KEGG" id="slau:SLA_1802"/>
<organism evidence="1 2">
    <name type="scientific">Streptomyces laurentii</name>
    <dbReference type="NCBI Taxonomy" id="39478"/>
    <lineage>
        <taxon>Bacteria</taxon>
        <taxon>Bacillati</taxon>
        <taxon>Actinomycetota</taxon>
        <taxon>Actinomycetes</taxon>
        <taxon>Kitasatosporales</taxon>
        <taxon>Streptomycetaceae</taxon>
        <taxon>Streptomyces</taxon>
    </lineage>
</organism>
<keyword evidence="1" id="KW-0560">Oxidoreductase</keyword>
<dbReference type="EC" id="1.14.13.-" evidence="1"/>
<evidence type="ECO:0000313" key="2">
    <source>
        <dbReference type="Proteomes" id="UP000217676"/>
    </source>
</evidence>
<proteinExistence type="predicted"/>
<dbReference type="EMBL" id="AP017424">
    <property type="protein sequence ID" value="BAU82740.1"/>
    <property type="molecule type" value="Genomic_DNA"/>
</dbReference>
<evidence type="ECO:0000313" key="1">
    <source>
        <dbReference type="EMBL" id="BAU82740.1"/>
    </source>
</evidence>